<sequence>MLLQGKTVIVSGVGDGLGREVAVAAYAQGANVVLGARTEKKLVKAAAEFDEGRVAWAVTDIASGEACEALVALAVGRFGAVDGLVNVAAQDQVFGGVADADFEDWRRTYEVNVVGTLQLSKAAIPHLARESGPTTGIVHILSQSMWLPATEVKQAAYAASKGALLSATYGMAKELGPRRIRVNAVVPSWMWGPMVQGYVAWTAASQKISEEEALAPITSRMALPEMATDGDVANAAVFMVSPYAGGITGQSLAVNAGDFMR</sequence>
<gene>
    <name evidence="3" type="ORF">GCM10009839_15240</name>
</gene>
<keyword evidence="2" id="KW-0560">Oxidoreductase</keyword>
<accession>A0ABN2TSF0</accession>
<dbReference type="EMBL" id="BAAAQN010000006">
    <property type="protein sequence ID" value="GAA2019687.1"/>
    <property type="molecule type" value="Genomic_DNA"/>
</dbReference>
<dbReference type="CDD" id="cd05233">
    <property type="entry name" value="SDR_c"/>
    <property type="match status" value="1"/>
</dbReference>
<comment type="caution">
    <text evidence="3">The sequence shown here is derived from an EMBL/GenBank/DDBJ whole genome shotgun (WGS) entry which is preliminary data.</text>
</comment>
<comment type="similarity">
    <text evidence="1">Belongs to the short-chain dehydrogenases/reductases (SDR) family.</text>
</comment>
<dbReference type="Proteomes" id="UP001500751">
    <property type="component" value="Unassembled WGS sequence"/>
</dbReference>
<proteinExistence type="inferred from homology"/>
<dbReference type="PRINTS" id="PR00081">
    <property type="entry name" value="GDHRDH"/>
</dbReference>
<protein>
    <submittedName>
        <fullName evidence="3">SDR family oxidoreductase</fullName>
    </submittedName>
</protein>
<evidence type="ECO:0000256" key="1">
    <source>
        <dbReference type="ARBA" id="ARBA00006484"/>
    </source>
</evidence>
<evidence type="ECO:0000256" key="2">
    <source>
        <dbReference type="ARBA" id="ARBA00023002"/>
    </source>
</evidence>
<dbReference type="SUPFAM" id="SSF51735">
    <property type="entry name" value="NAD(P)-binding Rossmann-fold domains"/>
    <property type="match status" value="1"/>
</dbReference>
<dbReference type="PANTHER" id="PTHR24321">
    <property type="entry name" value="DEHYDROGENASES, SHORT CHAIN"/>
    <property type="match status" value="1"/>
</dbReference>
<keyword evidence="4" id="KW-1185">Reference proteome</keyword>
<organism evidence="3 4">
    <name type="scientific">Catenulispora yoronensis</name>
    <dbReference type="NCBI Taxonomy" id="450799"/>
    <lineage>
        <taxon>Bacteria</taxon>
        <taxon>Bacillati</taxon>
        <taxon>Actinomycetota</taxon>
        <taxon>Actinomycetes</taxon>
        <taxon>Catenulisporales</taxon>
        <taxon>Catenulisporaceae</taxon>
        <taxon>Catenulispora</taxon>
    </lineage>
</organism>
<dbReference type="PANTHER" id="PTHR24321:SF8">
    <property type="entry name" value="ESTRADIOL 17-BETA-DEHYDROGENASE 8-RELATED"/>
    <property type="match status" value="1"/>
</dbReference>
<dbReference type="Pfam" id="PF13561">
    <property type="entry name" value="adh_short_C2"/>
    <property type="match status" value="1"/>
</dbReference>
<dbReference type="InterPro" id="IPR036291">
    <property type="entry name" value="NAD(P)-bd_dom_sf"/>
</dbReference>
<dbReference type="RefSeq" id="WP_344664885.1">
    <property type="nucleotide sequence ID" value="NZ_BAAAQN010000006.1"/>
</dbReference>
<reference evidence="3 4" key="1">
    <citation type="journal article" date="2019" name="Int. J. Syst. Evol. Microbiol.">
        <title>The Global Catalogue of Microorganisms (GCM) 10K type strain sequencing project: providing services to taxonomists for standard genome sequencing and annotation.</title>
        <authorList>
            <consortium name="The Broad Institute Genomics Platform"/>
            <consortium name="The Broad Institute Genome Sequencing Center for Infectious Disease"/>
            <person name="Wu L."/>
            <person name="Ma J."/>
        </authorList>
    </citation>
    <scope>NUCLEOTIDE SEQUENCE [LARGE SCALE GENOMIC DNA]</scope>
    <source>
        <strain evidence="3 4">JCM 16014</strain>
    </source>
</reference>
<name>A0ABN2TSF0_9ACTN</name>
<dbReference type="InterPro" id="IPR002347">
    <property type="entry name" value="SDR_fam"/>
</dbReference>
<evidence type="ECO:0000313" key="3">
    <source>
        <dbReference type="EMBL" id="GAA2019687.1"/>
    </source>
</evidence>
<dbReference type="NCBIfam" id="NF005909">
    <property type="entry name" value="PRK07890.1"/>
    <property type="match status" value="1"/>
</dbReference>
<dbReference type="Gene3D" id="3.40.50.720">
    <property type="entry name" value="NAD(P)-binding Rossmann-like Domain"/>
    <property type="match status" value="1"/>
</dbReference>
<evidence type="ECO:0000313" key="4">
    <source>
        <dbReference type="Proteomes" id="UP001500751"/>
    </source>
</evidence>